<dbReference type="PANTHER" id="PTHR43963:SF4">
    <property type="entry name" value="CARBONYL REDUCTASE (NADPH)"/>
    <property type="match status" value="1"/>
</dbReference>
<dbReference type="Gene3D" id="3.40.50.720">
    <property type="entry name" value="NAD(P)-binding Rossmann-like Domain"/>
    <property type="match status" value="1"/>
</dbReference>
<dbReference type="AlphaFoldDB" id="A0A8C1QFC5"/>
<evidence type="ECO:0000256" key="3">
    <source>
        <dbReference type="ARBA" id="ARBA00023002"/>
    </source>
</evidence>
<evidence type="ECO:0000313" key="4">
    <source>
        <dbReference type="Ensembl" id="ENSCCRP00010035803.1"/>
    </source>
</evidence>
<comment type="similarity">
    <text evidence="1">Belongs to the short-chain dehydrogenases/reductases (SDR) family.</text>
</comment>
<dbReference type="PANTHER" id="PTHR43963">
    <property type="entry name" value="CARBONYL REDUCTASE 1-RELATED"/>
    <property type="match status" value="1"/>
</dbReference>
<dbReference type="Ensembl" id="ENSCCRT00010039305.1">
    <property type="protein sequence ID" value="ENSCCRP00010035803.1"/>
    <property type="gene ID" value="ENSCCRG00010015275.1"/>
</dbReference>
<reference evidence="4" key="2">
    <citation type="submission" date="2025-09" db="UniProtKB">
        <authorList>
            <consortium name="Ensembl"/>
        </authorList>
    </citation>
    <scope>IDENTIFICATION</scope>
</reference>
<evidence type="ECO:0000256" key="1">
    <source>
        <dbReference type="ARBA" id="ARBA00006484"/>
    </source>
</evidence>
<evidence type="ECO:0000313" key="5">
    <source>
        <dbReference type="Proteomes" id="UP000694427"/>
    </source>
</evidence>
<dbReference type="Proteomes" id="UP000694427">
    <property type="component" value="Unplaced"/>
</dbReference>
<organism evidence="4 5">
    <name type="scientific">Cyprinus carpio</name>
    <name type="common">Common carp</name>
    <dbReference type="NCBI Taxonomy" id="7962"/>
    <lineage>
        <taxon>Eukaryota</taxon>
        <taxon>Metazoa</taxon>
        <taxon>Chordata</taxon>
        <taxon>Craniata</taxon>
        <taxon>Vertebrata</taxon>
        <taxon>Euteleostomi</taxon>
        <taxon>Actinopterygii</taxon>
        <taxon>Neopterygii</taxon>
        <taxon>Teleostei</taxon>
        <taxon>Ostariophysi</taxon>
        <taxon>Cypriniformes</taxon>
        <taxon>Cyprinidae</taxon>
        <taxon>Cyprininae</taxon>
        <taxon>Cyprinus</taxon>
    </lineage>
</organism>
<accession>A0A8C1QFC5</accession>
<sequence>LQTKYTSAWSKNTARSPVALVTGANKGIGFAVVRSLLADTTPLGIQANVTLKTNFFATRDMCNVFLPIIKPGGQIVNVSNEMGLVALSRCSPELQARSEGSTQSEVGLERRSSAMPAVQDGSGLTWLDQMQPSHQMRAPSLQWPKEPHGQFVLEKKVQPW</sequence>
<keyword evidence="3" id="KW-0560">Oxidoreductase</keyword>
<dbReference type="SUPFAM" id="SSF51735">
    <property type="entry name" value="NAD(P)-binding Rossmann-fold domains"/>
    <property type="match status" value="1"/>
</dbReference>
<keyword evidence="2" id="KW-0521">NADP</keyword>
<protein>
    <submittedName>
        <fullName evidence="4">Carbonyl reductase 1</fullName>
    </submittedName>
</protein>
<dbReference type="GO" id="GO:0004090">
    <property type="term" value="F:carbonyl reductase (NADPH) activity"/>
    <property type="evidence" value="ECO:0007669"/>
    <property type="project" value="TreeGrafter"/>
</dbReference>
<dbReference type="InterPro" id="IPR036291">
    <property type="entry name" value="NAD(P)-bd_dom_sf"/>
</dbReference>
<keyword evidence="5" id="KW-1185">Reference proteome</keyword>
<reference evidence="4" key="1">
    <citation type="submission" date="2025-08" db="UniProtKB">
        <authorList>
            <consortium name="Ensembl"/>
        </authorList>
    </citation>
    <scope>IDENTIFICATION</scope>
</reference>
<name>A0A8C1QFC5_CYPCA</name>
<proteinExistence type="inferred from homology"/>
<evidence type="ECO:0000256" key="2">
    <source>
        <dbReference type="ARBA" id="ARBA00022857"/>
    </source>
</evidence>